<dbReference type="CDD" id="cd00165">
    <property type="entry name" value="S4"/>
    <property type="match status" value="1"/>
</dbReference>
<dbReference type="EMBL" id="NWSH01001141">
    <property type="protein sequence ID" value="PCG72419.1"/>
    <property type="molecule type" value="Genomic_DNA"/>
</dbReference>
<dbReference type="STRING" id="7102.A0A2A4JKS7"/>
<dbReference type="Gene3D" id="3.10.290.10">
    <property type="entry name" value="RNA-binding S4 domain"/>
    <property type="match status" value="1"/>
</dbReference>
<accession>A0A2A4JKS7</accession>
<organism evidence="3">
    <name type="scientific">Heliothis virescens</name>
    <name type="common">Tobacco budworm moth</name>
    <dbReference type="NCBI Taxonomy" id="7102"/>
    <lineage>
        <taxon>Eukaryota</taxon>
        <taxon>Metazoa</taxon>
        <taxon>Ecdysozoa</taxon>
        <taxon>Arthropoda</taxon>
        <taxon>Hexapoda</taxon>
        <taxon>Insecta</taxon>
        <taxon>Pterygota</taxon>
        <taxon>Neoptera</taxon>
        <taxon>Endopterygota</taxon>
        <taxon>Lepidoptera</taxon>
        <taxon>Glossata</taxon>
        <taxon>Ditrysia</taxon>
        <taxon>Noctuoidea</taxon>
        <taxon>Noctuidae</taxon>
        <taxon>Heliothinae</taxon>
        <taxon>Heliothis</taxon>
    </lineage>
</organism>
<dbReference type="GO" id="GO:0005739">
    <property type="term" value="C:mitochondrion"/>
    <property type="evidence" value="ECO:0007669"/>
    <property type="project" value="TreeGrafter"/>
</dbReference>
<dbReference type="Pfam" id="PF25818">
    <property type="entry name" value="MTRES1_C"/>
    <property type="match status" value="1"/>
</dbReference>
<reference evidence="3" key="1">
    <citation type="submission" date="2017-09" db="EMBL/GenBank/DDBJ databases">
        <title>Contemporary evolution of a Lepidopteran species, Heliothis virescens, in response to modern agricultural practices.</title>
        <authorList>
            <person name="Fritz M.L."/>
            <person name="Deyonke A.M."/>
            <person name="Papanicolaou A."/>
            <person name="Micinski S."/>
            <person name="Westbrook J."/>
            <person name="Gould F."/>
        </authorList>
    </citation>
    <scope>NUCLEOTIDE SEQUENCE [LARGE SCALE GENOMIC DNA]</scope>
    <source>
        <strain evidence="3">HvINT-</strain>
        <tissue evidence="3">Whole body</tissue>
    </source>
</reference>
<keyword evidence="1" id="KW-0694">RNA-binding</keyword>
<comment type="caution">
    <text evidence="3">The sequence shown here is derived from an EMBL/GenBank/DDBJ whole genome shotgun (WGS) entry which is preliminary data.</text>
</comment>
<sequence>MFTGFNVVRWKSKKSQYDSDDEEVDFEGDSSLSKDSKVVKFNTTSMRTDVILKSALGVSRNKVEQMFYESKIRVNGKKIMKKSASLKLGDEIDVIKIVSPKNPDHIYVSRVEIMNVVPKEESIQVTARRFKHLLIENYEDDPHRASMQNE</sequence>
<name>A0A2A4JKS7_HELVI</name>
<dbReference type="PANTHER" id="PTHR13633">
    <property type="entry name" value="MITOCHONDRIAL TRANSCRIPTION RESCUE FACTOR 1"/>
    <property type="match status" value="1"/>
</dbReference>
<dbReference type="PROSITE" id="PS50889">
    <property type="entry name" value="S4"/>
    <property type="match status" value="1"/>
</dbReference>
<dbReference type="GO" id="GO:0003723">
    <property type="term" value="F:RNA binding"/>
    <property type="evidence" value="ECO:0007669"/>
    <property type="project" value="UniProtKB-KW"/>
</dbReference>
<dbReference type="GO" id="GO:1903108">
    <property type="term" value="P:regulation of mitochondrial transcription"/>
    <property type="evidence" value="ECO:0007669"/>
    <property type="project" value="TreeGrafter"/>
</dbReference>
<gene>
    <name evidence="3" type="ORF">B5V51_837</name>
</gene>
<dbReference type="InterPro" id="IPR057896">
    <property type="entry name" value="MTRES1_C"/>
</dbReference>
<feature type="domain" description="RNA-binding S4" evidence="2">
    <location>
        <begin position="46"/>
        <end position="103"/>
    </location>
</feature>
<evidence type="ECO:0000256" key="1">
    <source>
        <dbReference type="PROSITE-ProRule" id="PRU00182"/>
    </source>
</evidence>
<evidence type="ECO:0000313" key="3">
    <source>
        <dbReference type="EMBL" id="PCG72419.1"/>
    </source>
</evidence>
<proteinExistence type="predicted"/>
<evidence type="ECO:0000259" key="2">
    <source>
        <dbReference type="SMART" id="SM00363"/>
    </source>
</evidence>
<dbReference type="InterPro" id="IPR036986">
    <property type="entry name" value="S4_RNA-bd_sf"/>
</dbReference>
<protein>
    <recommendedName>
        <fullName evidence="2">RNA-binding S4 domain-containing protein</fullName>
    </recommendedName>
</protein>
<dbReference type="AlphaFoldDB" id="A0A2A4JKS7"/>
<dbReference type="PANTHER" id="PTHR13633:SF3">
    <property type="entry name" value="MITOCHONDRIAL TRANSCRIPTION RESCUE FACTOR 1"/>
    <property type="match status" value="1"/>
</dbReference>
<dbReference type="SUPFAM" id="SSF55174">
    <property type="entry name" value="Alpha-L RNA-binding motif"/>
    <property type="match status" value="1"/>
</dbReference>
<dbReference type="SMART" id="SM00363">
    <property type="entry name" value="S4"/>
    <property type="match status" value="1"/>
</dbReference>
<dbReference type="InterPro" id="IPR002942">
    <property type="entry name" value="S4_RNA-bd"/>
</dbReference>